<dbReference type="RefSeq" id="WP_110273281.1">
    <property type="nucleotide sequence ID" value="NZ_QJJG01000004.1"/>
</dbReference>
<dbReference type="InterPro" id="IPR053713">
    <property type="entry name" value="Bact_OM_Channel_sf"/>
</dbReference>
<evidence type="ECO:0000256" key="2">
    <source>
        <dbReference type="SAM" id="SignalP"/>
    </source>
</evidence>
<proteinExistence type="predicted"/>
<evidence type="ECO:0000313" key="4">
    <source>
        <dbReference type="Proteomes" id="UP000247485"/>
    </source>
</evidence>
<feature type="chain" id="PRO_5016298339" evidence="2">
    <location>
        <begin position="23"/>
        <end position="241"/>
    </location>
</feature>
<dbReference type="Pfam" id="PF06178">
    <property type="entry name" value="KdgM"/>
    <property type="match status" value="1"/>
</dbReference>
<dbReference type="EMBL" id="QJJG01000004">
    <property type="protein sequence ID" value="PXW47124.1"/>
    <property type="molecule type" value="Genomic_DNA"/>
</dbReference>
<keyword evidence="1 2" id="KW-0732">Signal</keyword>
<dbReference type="GO" id="GO:0009279">
    <property type="term" value="C:cell outer membrane"/>
    <property type="evidence" value="ECO:0007669"/>
    <property type="project" value="TreeGrafter"/>
</dbReference>
<reference evidence="3 4" key="1">
    <citation type="submission" date="2018-05" db="EMBL/GenBank/DDBJ databases">
        <title>Freshwater and sediment microbial communities from various areas in North America, analyzing microbe dynamics in response to fracking.</title>
        <authorList>
            <person name="Lamendella R."/>
        </authorList>
    </citation>
    <scope>NUCLEOTIDE SEQUENCE [LARGE SCALE GENOMIC DNA]</scope>
    <source>
        <strain evidence="3 4">67</strain>
    </source>
</reference>
<evidence type="ECO:0000256" key="1">
    <source>
        <dbReference type="ARBA" id="ARBA00022729"/>
    </source>
</evidence>
<accession>A0A318FUC8</accession>
<name>A0A318FUC8_KLEOX</name>
<sequence>MKRIIPVASIVLTGLAAHSVYAEQPHGFIDYRHEYLDKKRTHADRVEFGTFFSNGIGLMGELRYNTQEGNKDKWDPSQFNNNGSGLSIVYRFKPLDDKNFWLEPMFWLDSTEYWTTYEYGLSAGYNFSKEWRVSGRFRYDMDKATSKSKGYGNDDRNNRRYDLWVDYRPDNSNFQYQLNLVYYNNGYITWDNGNENYTASFKVGYKFGSWVPYVSIADYRGTDKTTDERQGRYRMGLTYTF</sequence>
<dbReference type="Gene3D" id="2.40.160.40">
    <property type="entry name" value="monomeric porin ompg"/>
    <property type="match status" value="1"/>
</dbReference>
<feature type="signal peptide" evidence="2">
    <location>
        <begin position="1"/>
        <end position="22"/>
    </location>
</feature>
<dbReference type="PANTHER" id="PTHR38105:SF5">
    <property type="entry name" value="OUTER MEMBRANE PROTEIN"/>
    <property type="match status" value="1"/>
</dbReference>
<gene>
    <name evidence="3" type="ORF">DET57_104183</name>
</gene>
<dbReference type="Proteomes" id="UP000247485">
    <property type="component" value="Unassembled WGS sequence"/>
</dbReference>
<comment type="caution">
    <text evidence="3">The sequence shown here is derived from an EMBL/GenBank/DDBJ whole genome shotgun (WGS) entry which is preliminary data.</text>
</comment>
<evidence type="ECO:0000313" key="3">
    <source>
        <dbReference type="EMBL" id="PXW47124.1"/>
    </source>
</evidence>
<dbReference type="GO" id="GO:0015772">
    <property type="term" value="P:oligosaccharide transport"/>
    <property type="evidence" value="ECO:0007669"/>
    <property type="project" value="TreeGrafter"/>
</dbReference>
<organism evidence="3 4">
    <name type="scientific">Klebsiella oxytoca</name>
    <dbReference type="NCBI Taxonomy" id="571"/>
    <lineage>
        <taxon>Bacteria</taxon>
        <taxon>Pseudomonadati</taxon>
        <taxon>Pseudomonadota</taxon>
        <taxon>Gammaproteobacteria</taxon>
        <taxon>Enterobacterales</taxon>
        <taxon>Enterobacteriaceae</taxon>
        <taxon>Klebsiella/Raoultella group</taxon>
        <taxon>Klebsiella</taxon>
    </lineage>
</organism>
<dbReference type="InterPro" id="IPR009331">
    <property type="entry name" value="Oligogalacturonate-sp_porin"/>
</dbReference>
<dbReference type="AlphaFoldDB" id="A0A318FUC8"/>
<protein>
    <submittedName>
        <fullName evidence="3">Oligogalacturonate-specific porin protein KdgM</fullName>
    </submittedName>
</protein>
<dbReference type="PANTHER" id="PTHR38105">
    <property type="entry name" value="OUTER MEMBRANE PROTEIN-RELATED-RELATED"/>
    <property type="match status" value="1"/>
</dbReference>
<dbReference type="GO" id="GO:0015288">
    <property type="term" value="F:porin activity"/>
    <property type="evidence" value="ECO:0007669"/>
    <property type="project" value="TreeGrafter"/>
</dbReference>